<dbReference type="Proteomes" id="UP001152300">
    <property type="component" value="Unassembled WGS sequence"/>
</dbReference>
<dbReference type="AlphaFoldDB" id="A0A9X0A9R0"/>
<comment type="caution">
    <text evidence="1">The sequence shown here is derived from an EMBL/GenBank/DDBJ whole genome shotgun (WGS) entry which is preliminary data.</text>
</comment>
<gene>
    <name evidence="1" type="ORF">OCU04_012794</name>
</gene>
<organism evidence="1 2">
    <name type="scientific">Sclerotinia nivalis</name>
    <dbReference type="NCBI Taxonomy" id="352851"/>
    <lineage>
        <taxon>Eukaryota</taxon>
        <taxon>Fungi</taxon>
        <taxon>Dikarya</taxon>
        <taxon>Ascomycota</taxon>
        <taxon>Pezizomycotina</taxon>
        <taxon>Leotiomycetes</taxon>
        <taxon>Helotiales</taxon>
        <taxon>Sclerotiniaceae</taxon>
        <taxon>Sclerotinia</taxon>
    </lineage>
</organism>
<dbReference type="EMBL" id="JAPEIS010000016">
    <property type="protein sequence ID" value="KAJ8058617.1"/>
    <property type="molecule type" value="Genomic_DNA"/>
</dbReference>
<dbReference type="OrthoDB" id="3570877at2759"/>
<name>A0A9X0A9R0_9HELO</name>
<proteinExistence type="predicted"/>
<reference evidence="1" key="1">
    <citation type="submission" date="2022-11" db="EMBL/GenBank/DDBJ databases">
        <title>Genome Resource of Sclerotinia nivalis Strain SnTB1, a Plant Pathogen Isolated from American Ginseng.</title>
        <authorList>
            <person name="Fan S."/>
        </authorList>
    </citation>
    <scope>NUCLEOTIDE SEQUENCE</scope>
    <source>
        <strain evidence="1">SnTB1</strain>
    </source>
</reference>
<evidence type="ECO:0000313" key="2">
    <source>
        <dbReference type="Proteomes" id="UP001152300"/>
    </source>
</evidence>
<accession>A0A9X0A9R0</accession>
<keyword evidence="2" id="KW-1185">Reference proteome</keyword>
<sequence length="304" mass="34671">MDDSPHCDAAMIPSDRAKPIEIMLSVDHSYQYNQWIENQDLIVQTVQHTLRNVPQNLSSFDLFCRLFQRYHELCKQKHREWITSAATIVIGWLMSMMMQQIIASEARTSQGHGRATAAYKRIADSTGFTPSQIKELRRNGRHNGLQNPDISTIFRGVEKGTTYEQRQSSDELAFSIYSEILKYLGYCVNKVQKLGVYRPQLVACNTTHERREEPLVLQQSIDITEKMIFGPQLFFFPTPTIARCENVASLIIGSAQTDNFFKSFHLEEKEYEGSLPASIRGQGRNPLHNIIAPTVQPILTICSS</sequence>
<evidence type="ECO:0000313" key="1">
    <source>
        <dbReference type="EMBL" id="KAJ8058617.1"/>
    </source>
</evidence>
<protein>
    <submittedName>
        <fullName evidence="1">Uncharacterized protein</fullName>
    </submittedName>
</protein>